<evidence type="ECO:0000256" key="2">
    <source>
        <dbReference type="SAM" id="MobiDB-lite"/>
    </source>
</evidence>
<name>A0A6L2LGX9_TANCI</name>
<dbReference type="AlphaFoldDB" id="A0A6L2LGX9"/>
<feature type="coiled-coil region" evidence="1">
    <location>
        <begin position="593"/>
        <end position="620"/>
    </location>
</feature>
<keyword evidence="1" id="KW-0175">Coiled coil</keyword>
<accession>A0A6L2LGX9</accession>
<dbReference type="PANTHER" id="PTHR31973">
    <property type="entry name" value="POLYPROTEIN, PUTATIVE-RELATED"/>
    <property type="match status" value="1"/>
</dbReference>
<feature type="region of interest" description="Disordered" evidence="2">
    <location>
        <begin position="234"/>
        <end position="254"/>
    </location>
</feature>
<protein>
    <submittedName>
        <fullName evidence="3">Transposase, mutator type</fullName>
    </submittedName>
</protein>
<evidence type="ECO:0000256" key="1">
    <source>
        <dbReference type="SAM" id="Coils"/>
    </source>
</evidence>
<reference evidence="3" key="1">
    <citation type="journal article" date="2019" name="Sci. Rep.">
        <title>Draft genome of Tanacetum cinerariifolium, the natural source of mosquito coil.</title>
        <authorList>
            <person name="Yamashiro T."/>
            <person name="Shiraishi A."/>
            <person name="Satake H."/>
            <person name="Nakayama K."/>
        </authorList>
    </citation>
    <scope>NUCLEOTIDE SEQUENCE</scope>
</reference>
<feature type="compositionally biased region" description="Basic and acidic residues" evidence="2">
    <location>
        <begin position="239"/>
        <end position="249"/>
    </location>
</feature>
<feature type="compositionally biased region" description="Acidic residues" evidence="2">
    <location>
        <begin position="79"/>
        <end position="111"/>
    </location>
</feature>
<sequence length="1013" mass="113000">MSSSLTVTYTSVYTDFKPWRFQWVSDEELEAPAEAPPSLDYVPRPEHPPSLNYMPGPEHPPSPDYEDPKEDLANYPIDGGDEKEEEETFGYDVDDKDEEEAFEDDDEEEDDHLAPANSSVVPDVDHVPLVEDPKAFETDESAPIPLSPRRSRLGRVRQPVVARQAVHTLAHKVDYGFIDTVDASICAAESRAITAVGKREAVSARQRQRISDKDRLIRHIQHDHDRFVELVRTIKGPKPARDPEPRDGPADAGSSCCSNFVSSFSYLKMPPKRTTATTTLTPMTDAQIKALIAQGVADALAEIEANRTSRNGNDNHDSRTVAEGQTLELMLLRSSRKKHAKCLMLLKMRIEQYFLMTDYSLWEVILNGDSPAPTRVVEGVLQPVALTTAEQKLARKNGLKVRDLEEHSLDDLFNSLKIYEAEVKSSSNASTTTQNLAFVSSSNSDSTTEPVSAAASVSAIDVDDLEEMDLKWKMAMLTMRARRFLQRRDNFAKGCRSPKDSRRNGAAELQRRNVLVETSTSNALVSQCDGVGSYDWSFQAEEEPANYALMAFSSSSSSFDTEARLLVYKQNESVFEEDIILLKLEVQLRDNALVTLRQKLDKVEQERDDLKLKLEKFQTSSKNLTGLLARQTNVKTGLGYNSQVFTHSLFDCDDYLSSESDESWPPSSLYDRFQSNDGYHAIPLPYTGTFMPPKPDLVFNNAPNGVETDHSAFNVKLSLTKPDQDLSHTFRPSSPIIEDWVSDSEDESETKPPQIVPSFVQSTEQVKSPRPFVQHVETSIPAVTTKPSKPVHITDVRPVSTVVPKTSVTIPKIVQPIVTKPNSPKRRHIIRSPSPKASTSPPKVTVEGYVIPQTHKRWDGENQLKILGEVRGNSVAEVLIVGYEHVVMNCGSAGNRAKSKAVDSIRGDYSFQYKMLRDYVMELKECNLNITVMIGVETQEDHTSLTRIFKKIYVCLGASKAGFRACRREFLGLDGAFMKGPFPGKLLIAVGIDPNNGIYPLAYGIVETESRNS</sequence>
<organism evidence="3">
    <name type="scientific">Tanacetum cinerariifolium</name>
    <name type="common">Dalmatian daisy</name>
    <name type="synonym">Chrysanthemum cinerariifolium</name>
    <dbReference type="NCBI Taxonomy" id="118510"/>
    <lineage>
        <taxon>Eukaryota</taxon>
        <taxon>Viridiplantae</taxon>
        <taxon>Streptophyta</taxon>
        <taxon>Embryophyta</taxon>
        <taxon>Tracheophyta</taxon>
        <taxon>Spermatophyta</taxon>
        <taxon>Magnoliopsida</taxon>
        <taxon>eudicotyledons</taxon>
        <taxon>Gunneridae</taxon>
        <taxon>Pentapetalae</taxon>
        <taxon>asterids</taxon>
        <taxon>campanulids</taxon>
        <taxon>Asterales</taxon>
        <taxon>Asteraceae</taxon>
        <taxon>Asteroideae</taxon>
        <taxon>Anthemideae</taxon>
        <taxon>Anthemidinae</taxon>
        <taxon>Tanacetum</taxon>
    </lineage>
</organism>
<evidence type="ECO:0000313" key="3">
    <source>
        <dbReference type="EMBL" id="GEU60908.1"/>
    </source>
</evidence>
<feature type="region of interest" description="Disordered" evidence="2">
    <location>
        <begin position="821"/>
        <end position="844"/>
    </location>
</feature>
<comment type="caution">
    <text evidence="3">The sequence shown here is derived from an EMBL/GenBank/DDBJ whole genome shotgun (WGS) entry which is preliminary data.</text>
</comment>
<proteinExistence type="predicted"/>
<dbReference type="EMBL" id="BKCJ010004415">
    <property type="protein sequence ID" value="GEU60908.1"/>
    <property type="molecule type" value="Genomic_DNA"/>
</dbReference>
<feature type="compositionally biased region" description="Low complexity" evidence="2">
    <location>
        <begin position="832"/>
        <end position="843"/>
    </location>
</feature>
<gene>
    <name evidence="3" type="ORF">Tci_032886</name>
</gene>
<dbReference type="PANTHER" id="PTHR31973:SF190">
    <property type="entry name" value="MULE TRANSPOSASE DOMAIN-CONTAINING PROTEIN"/>
    <property type="match status" value="1"/>
</dbReference>
<feature type="region of interest" description="Disordered" evidence="2">
    <location>
        <begin position="29"/>
        <end position="122"/>
    </location>
</feature>